<dbReference type="EMBL" id="SJPU01000001">
    <property type="protein sequence ID" value="TWU18003.1"/>
    <property type="molecule type" value="Genomic_DNA"/>
</dbReference>
<gene>
    <name evidence="1" type="ORF">Poly21_01560</name>
</gene>
<evidence type="ECO:0000313" key="2">
    <source>
        <dbReference type="Proteomes" id="UP000319908"/>
    </source>
</evidence>
<proteinExistence type="predicted"/>
<sequence>MTMLFAILAVIVFLAIVAAMFAITNLRAANSRLAEKLRAEQHRAESLFRQIRTHRAHEAELERTIQGMKRPHEFS</sequence>
<dbReference type="Proteomes" id="UP000319908">
    <property type="component" value="Unassembled WGS sequence"/>
</dbReference>
<reference evidence="1 2" key="1">
    <citation type="journal article" date="2020" name="Antonie Van Leeuwenhoek">
        <title>Rhodopirellula heiligendammensis sp. nov., Rhodopirellula pilleata sp. nov., and Rhodopirellula solitaria sp. nov. isolated from natural or artificial marine surfaces in Northern Germany and California, USA, and emended description of the genus Rhodopirellula.</title>
        <authorList>
            <person name="Kallscheuer N."/>
            <person name="Wiegand S."/>
            <person name="Jogler M."/>
            <person name="Boedeker C."/>
            <person name="Peeters S.H."/>
            <person name="Rast P."/>
            <person name="Heuer A."/>
            <person name="Jetten M.S.M."/>
            <person name="Rohde M."/>
            <person name="Jogler C."/>
        </authorList>
    </citation>
    <scope>NUCLEOTIDE SEQUENCE [LARGE SCALE GENOMIC DNA]</scope>
    <source>
        <strain evidence="1 2">Poly21</strain>
    </source>
</reference>
<dbReference type="AlphaFoldDB" id="A0A5C6C0C7"/>
<accession>A0A5C6C0C7</accession>
<protein>
    <submittedName>
        <fullName evidence="1">Uncharacterized protein</fullName>
    </submittedName>
</protein>
<evidence type="ECO:0000313" key="1">
    <source>
        <dbReference type="EMBL" id="TWU18003.1"/>
    </source>
</evidence>
<keyword evidence="2" id="KW-1185">Reference proteome</keyword>
<name>A0A5C6C0C7_9BACT</name>
<comment type="caution">
    <text evidence="1">The sequence shown here is derived from an EMBL/GenBank/DDBJ whole genome shotgun (WGS) entry which is preliminary data.</text>
</comment>
<organism evidence="1 2">
    <name type="scientific">Allorhodopirellula heiligendammensis</name>
    <dbReference type="NCBI Taxonomy" id="2714739"/>
    <lineage>
        <taxon>Bacteria</taxon>
        <taxon>Pseudomonadati</taxon>
        <taxon>Planctomycetota</taxon>
        <taxon>Planctomycetia</taxon>
        <taxon>Pirellulales</taxon>
        <taxon>Pirellulaceae</taxon>
        <taxon>Allorhodopirellula</taxon>
    </lineage>
</organism>